<reference evidence="1 2" key="1">
    <citation type="journal article" date="2016" name="Nat. Commun.">
        <title>Thousands of microbial genomes shed light on interconnected biogeochemical processes in an aquifer system.</title>
        <authorList>
            <person name="Anantharaman K."/>
            <person name="Brown C.T."/>
            <person name="Hug L.A."/>
            <person name="Sharon I."/>
            <person name="Castelle C.J."/>
            <person name="Probst A.J."/>
            <person name="Thomas B.C."/>
            <person name="Singh A."/>
            <person name="Wilkins M.J."/>
            <person name="Karaoz U."/>
            <person name="Brodie E.L."/>
            <person name="Williams K.H."/>
            <person name="Hubbard S.S."/>
            <person name="Banfield J.F."/>
        </authorList>
    </citation>
    <scope>NUCLEOTIDE SEQUENCE [LARGE SCALE GENOMIC DNA]</scope>
</reference>
<protein>
    <submittedName>
        <fullName evidence="1">Uncharacterized protein</fullName>
    </submittedName>
</protein>
<comment type="caution">
    <text evidence="1">The sequence shown here is derived from an EMBL/GenBank/DDBJ whole genome shotgun (WGS) entry which is preliminary data.</text>
</comment>
<proteinExistence type="predicted"/>
<accession>A0A1F6Y5C1</accession>
<name>A0A1F6Y5C1_9BACT</name>
<dbReference type="AlphaFoldDB" id="A0A1F6Y5C1"/>
<sequence>MKEHFTQTENKSEKERLLKLTLRELYAELSVSKQPVGRLETLCSREIHDNDGTKDIKGIENFKTYGDLPINQFTKIPINYWMEMTRDVGVTTLNVLKSKLEGNGIFMAARRDIFREEYNERRKLEKIRELLSRKNTLELQIKKINEQLVKLGYSKEN</sequence>
<dbReference type="Proteomes" id="UP000177693">
    <property type="component" value="Unassembled WGS sequence"/>
</dbReference>
<dbReference type="EMBL" id="MFVL01000016">
    <property type="protein sequence ID" value="OGJ01529.1"/>
    <property type="molecule type" value="Genomic_DNA"/>
</dbReference>
<evidence type="ECO:0000313" key="2">
    <source>
        <dbReference type="Proteomes" id="UP000177693"/>
    </source>
</evidence>
<gene>
    <name evidence="1" type="ORF">A3I23_00880</name>
</gene>
<organism evidence="1 2">
    <name type="scientific">Candidatus Nomurabacteria bacterium RIFCSPLOWO2_02_FULL_40_67</name>
    <dbReference type="NCBI Taxonomy" id="1801787"/>
    <lineage>
        <taxon>Bacteria</taxon>
        <taxon>Candidatus Nomuraibacteriota</taxon>
    </lineage>
</organism>
<evidence type="ECO:0000313" key="1">
    <source>
        <dbReference type="EMBL" id="OGJ01529.1"/>
    </source>
</evidence>